<dbReference type="PANTHER" id="PTHR44656:SF7">
    <property type="entry name" value="DEHYDROGENASE_REDUCTASE SDR FAMILY MEMBER 12"/>
    <property type="match status" value="1"/>
</dbReference>
<dbReference type="RefSeq" id="WP_019046079.1">
    <property type="nucleotide sequence ID" value="NZ_BAFO02000001.1"/>
</dbReference>
<organism evidence="1 2">
    <name type="scientific">Nocardia asteroides NBRC 15531</name>
    <dbReference type="NCBI Taxonomy" id="1110697"/>
    <lineage>
        <taxon>Bacteria</taxon>
        <taxon>Bacillati</taxon>
        <taxon>Actinomycetota</taxon>
        <taxon>Actinomycetes</taxon>
        <taxon>Mycobacteriales</taxon>
        <taxon>Nocardiaceae</taxon>
        <taxon>Nocardia</taxon>
    </lineage>
</organism>
<dbReference type="STRING" id="1824.SAMN05444423_111119"/>
<dbReference type="PRINTS" id="PR00081">
    <property type="entry name" value="GDHRDH"/>
</dbReference>
<dbReference type="eggNOG" id="COG1028">
    <property type="taxonomic scope" value="Bacteria"/>
</dbReference>
<dbReference type="Gene3D" id="3.40.50.720">
    <property type="entry name" value="NAD(P)-binding Rossmann-like Domain"/>
    <property type="match status" value="1"/>
</dbReference>
<proteinExistence type="predicted"/>
<dbReference type="EMBL" id="BAFO02000001">
    <property type="protein sequence ID" value="GAD81439.1"/>
    <property type="molecule type" value="Genomic_DNA"/>
</dbReference>
<accession>U5E8D6</accession>
<comment type="caution">
    <text evidence="1">The sequence shown here is derived from an EMBL/GenBank/DDBJ whole genome shotgun (WGS) entry which is preliminary data.</text>
</comment>
<reference evidence="1 2" key="1">
    <citation type="journal article" date="2014" name="BMC Genomics">
        <title>Genome based analysis of type-I polyketide synthase and nonribosomal peptide synthetase gene clusters in seven strains of five representative Nocardia species.</title>
        <authorList>
            <person name="Komaki H."/>
            <person name="Ichikawa N."/>
            <person name="Hosoyama A."/>
            <person name="Takahashi-Nakaguchi A."/>
            <person name="Matsuzawa T."/>
            <person name="Suzuki K."/>
            <person name="Fujita N."/>
            <person name="Gonoi T."/>
        </authorList>
    </citation>
    <scope>NUCLEOTIDE SEQUENCE [LARGE SCALE GENOMIC DNA]</scope>
    <source>
        <strain evidence="1 2">NBRC 15531</strain>
    </source>
</reference>
<protein>
    <submittedName>
        <fullName evidence="1">Oxidoreductase</fullName>
    </submittedName>
</protein>
<keyword evidence="2" id="KW-1185">Reference proteome</keyword>
<dbReference type="InterPro" id="IPR002347">
    <property type="entry name" value="SDR_fam"/>
</dbReference>
<dbReference type="PANTHER" id="PTHR44656">
    <property type="entry name" value="DEHYDROGENASE/REDUCTASE SDR FAMILY MEMBER 12"/>
    <property type="match status" value="1"/>
</dbReference>
<sequence length="329" mass="35380">MTASDRNNDAKFEPSLGDAFLDRTVVPGYSRLGIAVRRRSWPDDDPAPGSMRGRRAVITGANSGIGFAVADGLAGLGATVVLAVRNAGRGADAADRLRERHPDAPVTVVGCDVAEPDSVRRCAAELGETPIDVLVHNAGVLSPERRETGTGHELTFATHVLGPLLLTELVRPLLAAARGARVVLMSSGGMYAQPLVVDDPEYRRGEYRGAAAYARTKRMQVALTPLLAAELGEDHIGVHAVHPGWVDTPGIADALPRFRGLTRPLLRTPAEGADTAVWLAATRNTLPSGRFWHDRKIRPEHLRPGTRYTEADVTTLWRECRALIGVPDQ</sequence>
<name>U5E8D6_NOCAS</name>
<dbReference type="InterPro" id="IPR036291">
    <property type="entry name" value="NAD(P)-bd_dom_sf"/>
</dbReference>
<dbReference type="GeneID" id="91516252"/>
<dbReference type="Proteomes" id="UP000017048">
    <property type="component" value="Unassembled WGS sequence"/>
</dbReference>
<evidence type="ECO:0000313" key="1">
    <source>
        <dbReference type="EMBL" id="GAD81439.1"/>
    </source>
</evidence>
<gene>
    <name evidence="1" type="ORF">NCAST_01_00070</name>
</gene>
<dbReference type="Pfam" id="PF13561">
    <property type="entry name" value="adh_short_C2"/>
    <property type="match status" value="1"/>
</dbReference>
<dbReference type="SUPFAM" id="SSF51735">
    <property type="entry name" value="NAD(P)-binding Rossmann-fold domains"/>
    <property type="match status" value="1"/>
</dbReference>
<dbReference type="AlphaFoldDB" id="U5E8D6"/>
<evidence type="ECO:0000313" key="2">
    <source>
        <dbReference type="Proteomes" id="UP000017048"/>
    </source>
</evidence>
<dbReference type="InterPro" id="IPR052992">
    <property type="entry name" value="SDR_member_12"/>
</dbReference>